<reference evidence="1 2" key="1">
    <citation type="submission" date="2021-06" db="EMBL/GenBank/DDBJ databases">
        <title>Sphingomonas sp. XMGL2, whole genome shotgun sequencing project.</title>
        <authorList>
            <person name="Zhao G."/>
            <person name="Shen L."/>
        </authorList>
    </citation>
    <scope>NUCLEOTIDE SEQUENCE [LARGE SCALE GENOMIC DNA]</scope>
    <source>
        <strain evidence="1 2">XMGL2</strain>
    </source>
</reference>
<accession>A0ABS6BI59</accession>
<protein>
    <submittedName>
        <fullName evidence="1">Uncharacterized protein</fullName>
    </submittedName>
</protein>
<evidence type="ECO:0000313" key="1">
    <source>
        <dbReference type="EMBL" id="MBU3077869.1"/>
    </source>
</evidence>
<sequence length="50" mass="5986">MTASTYNLNALRTMFVATEEMWQLPRFWLTSWCDLIVDSWEEARDLDRGD</sequence>
<dbReference type="Proteomes" id="UP000776276">
    <property type="component" value="Unassembled WGS sequence"/>
</dbReference>
<gene>
    <name evidence="1" type="ORF">KOF26_08335</name>
</gene>
<proteinExistence type="predicted"/>
<keyword evidence="2" id="KW-1185">Reference proteome</keyword>
<dbReference type="RefSeq" id="WP_216323014.1">
    <property type="nucleotide sequence ID" value="NZ_JAHKRT010000003.1"/>
</dbReference>
<evidence type="ECO:0000313" key="2">
    <source>
        <dbReference type="Proteomes" id="UP000776276"/>
    </source>
</evidence>
<comment type="caution">
    <text evidence="1">The sequence shown here is derived from an EMBL/GenBank/DDBJ whole genome shotgun (WGS) entry which is preliminary data.</text>
</comment>
<dbReference type="EMBL" id="JAHKRT010000003">
    <property type="protein sequence ID" value="MBU3077869.1"/>
    <property type="molecule type" value="Genomic_DNA"/>
</dbReference>
<name>A0ABS6BI59_9SPHN</name>
<organism evidence="1 2">
    <name type="scientific">Sphingomonas quercus</name>
    <dbReference type="NCBI Taxonomy" id="2842451"/>
    <lineage>
        <taxon>Bacteria</taxon>
        <taxon>Pseudomonadati</taxon>
        <taxon>Pseudomonadota</taxon>
        <taxon>Alphaproteobacteria</taxon>
        <taxon>Sphingomonadales</taxon>
        <taxon>Sphingomonadaceae</taxon>
        <taxon>Sphingomonas</taxon>
    </lineage>
</organism>